<reference evidence="3" key="1">
    <citation type="journal article" date="2006" name="PLoS Biol.">
        <title>Macronuclear genome sequence of the ciliate Tetrahymena thermophila, a model eukaryote.</title>
        <authorList>
            <person name="Eisen J.A."/>
            <person name="Coyne R.S."/>
            <person name="Wu M."/>
            <person name="Wu D."/>
            <person name="Thiagarajan M."/>
            <person name="Wortman J.R."/>
            <person name="Badger J.H."/>
            <person name="Ren Q."/>
            <person name="Amedeo P."/>
            <person name="Jones K.M."/>
            <person name="Tallon L.J."/>
            <person name="Delcher A.L."/>
            <person name="Salzberg S.L."/>
            <person name="Silva J.C."/>
            <person name="Haas B.J."/>
            <person name="Majoros W.H."/>
            <person name="Farzad M."/>
            <person name="Carlton J.M."/>
            <person name="Smith R.K. Jr."/>
            <person name="Garg J."/>
            <person name="Pearlman R.E."/>
            <person name="Karrer K.M."/>
            <person name="Sun L."/>
            <person name="Manning G."/>
            <person name="Elde N.C."/>
            <person name="Turkewitz A.P."/>
            <person name="Asai D.J."/>
            <person name="Wilkes D.E."/>
            <person name="Wang Y."/>
            <person name="Cai H."/>
            <person name="Collins K."/>
            <person name="Stewart B.A."/>
            <person name="Lee S.R."/>
            <person name="Wilamowska K."/>
            <person name="Weinberg Z."/>
            <person name="Ruzzo W.L."/>
            <person name="Wloga D."/>
            <person name="Gaertig J."/>
            <person name="Frankel J."/>
            <person name="Tsao C.-C."/>
            <person name="Gorovsky M.A."/>
            <person name="Keeling P.J."/>
            <person name="Waller R.F."/>
            <person name="Patron N.J."/>
            <person name="Cherry J.M."/>
            <person name="Stover N.A."/>
            <person name="Krieger C.J."/>
            <person name="del Toro C."/>
            <person name="Ryder H.F."/>
            <person name="Williamson S.C."/>
            <person name="Barbeau R.A."/>
            <person name="Hamilton E.P."/>
            <person name="Orias E."/>
        </authorList>
    </citation>
    <scope>NUCLEOTIDE SEQUENCE [LARGE SCALE GENOMIC DNA]</scope>
    <source>
        <strain evidence="3">SB210</strain>
    </source>
</reference>
<protein>
    <submittedName>
        <fullName evidence="2">Transmembrane protein, putative</fullName>
    </submittedName>
</protein>
<organism evidence="2 3">
    <name type="scientific">Tetrahymena thermophila (strain SB210)</name>
    <dbReference type="NCBI Taxonomy" id="312017"/>
    <lineage>
        <taxon>Eukaryota</taxon>
        <taxon>Sar</taxon>
        <taxon>Alveolata</taxon>
        <taxon>Ciliophora</taxon>
        <taxon>Intramacronucleata</taxon>
        <taxon>Oligohymenophorea</taxon>
        <taxon>Hymenostomatida</taxon>
        <taxon>Tetrahymenina</taxon>
        <taxon>Tetrahymenidae</taxon>
        <taxon>Tetrahymena</taxon>
    </lineage>
</organism>
<dbReference type="Proteomes" id="UP000009168">
    <property type="component" value="Unassembled WGS sequence"/>
</dbReference>
<accession>I7MH56</accession>
<dbReference type="KEGG" id="tet:TTHERM_00549410"/>
<dbReference type="InParanoid" id="I7MH56"/>
<feature type="transmembrane region" description="Helical" evidence="1">
    <location>
        <begin position="525"/>
        <end position="544"/>
    </location>
</feature>
<dbReference type="RefSeq" id="XP_976690.2">
    <property type="nucleotide sequence ID" value="XM_971597.2"/>
</dbReference>
<dbReference type="EMBL" id="GG662864">
    <property type="protein sequence ID" value="EAR86095.2"/>
    <property type="molecule type" value="Genomic_DNA"/>
</dbReference>
<evidence type="ECO:0000256" key="1">
    <source>
        <dbReference type="SAM" id="Phobius"/>
    </source>
</evidence>
<evidence type="ECO:0000313" key="3">
    <source>
        <dbReference type="Proteomes" id="UP000009168"/>
    </source>
</evidence>
<dbReference type="GeneID" id="7822801"/>
<dbReference type="Pfam" id="PF25228">
    <property type="entry name" value="Lips"/>
    <property type="match status" value="1"/>
</dbReference>
<sequence length="839" mass="101029">MEKNLSLNQLQQVFGKPNEKSDEYFQDYLSKYFDEKTLLDDFQSAQNLFYPIMKKYFSDIKIYAKNDQYDIHSQEITKQKKKLVIEPFDWFEVIEKNCQELEINPQQQEHKNQQPSKDIELQKIGQQQDKYATHINDICQPLSKYQLQSIQKNGRFISCDQGDQPKVWQISENFYASYEFMKKHFKQFDYSKLKEVWCSEESKIRINKKTWKNFGLSFCYWNMQDGLQTIFVDMPFQLLNCLIGTPVTIKTKITLANYFLKYLKPYFEKINLSQMNVFNEQDFLDRIKSFDFIAVMFDKIKNLKWHQIHFILLRNLKIYLLIECVKEFFNQNNDLDVKYKNQIKLVEDLFYCVLIFDYLEDRIKMCENNDISQVQIIVQDCQFFIKYYKLDAFERYLNIFSNKINKFSQNQLWIADYDPSFKFERNKYFWKIITHYQTIKNIFIENTINKVLINILYGCLGFSVVFRKQNKESSHKTLYETFQQIKIKVKTNIQKRFNQDLEDLNDDGDGIFGDCCSRLPIATYIFNYFCVYFLHGIIFVNIILRMIGIFFMVLQLFLVILLYAFAIFTFLLSYLINILVYDEYNESNLNIPFAFPLFYIMIVNPILGICKIMFSFFKFFFYFLQLLALKIRTMAKSLKNCLAFILIKLFSQVPHRDSSYCYLIQNQDYQNYEIKQKNSYQQQSQNQIPENCKIIMEKISQKPIKLKYFSSEQIKLFIDLELDQKYMEFLLSELDKYTKQYQIETEAALAKAFNYLPFSEKQIVVNMQTNIKSFQQQMKQIIELKYANELEIQNDEDCTIVYEKDQLDGIYQQIQLIQRETIAIICQQNILYKKCFKNI</sequence>
<name>I7MH56_TETTS</name>
<gene>
    <name evidence="2" type="ORF">TTHERM_00549410</name>
</gene>
<keyword evidence="3" id="KW-1185">Reference proteome</keyword>
<keyword evidence="1 2" id="KW-0812">Transmembrane</keyword>
<proteinExistence type="predicted"/>
<dbReference type="InterPro" id="IPR057435">
    <property type="entry name" value="Lips"/>
</dbReference>
<keyword evidence="1" id="KW-0472">Membrane</keyword>
<feature type="transmembrane region" description="Helical" evidence="1">
    <location>
        <begin position="556"/>
        <end position="576"/>
    </location>
</feature>
<feature type="transmembrane region" description="Helical" evidence="1">
    <location>
        <begin position="596"/>
        <end position="629"/>
    </location>
</feature>
<dbReference type="AlphaFoldDB" id="I7MH56"/>
<evidence type="ECO:0000313" key="2">
    <source>
        <dbReference type="EMBL" id="EAR86095.2"/>
    </source>
</evidence>
<keyword evidence="1" id="KW-1133">Transmembrane helix</keyword>